<reference evidence="2" key="1">
    <citation type="submission" date="2023-08" db="EMBL/GenBank/DDBJ databases">
        <title>A de novo genome assembly of Solanum verrucosum Schlechtendal, a Mexican diploid species geographically isolated from the other diploid A-genome species in potato relatives.</title>
        <authorList>
            <person name="Hosaka K."/>
        </authorList>
    </citation>
    <scope>NUCLEOTIDE SEQUENCE</scope>
    <source>
        <tissue evidence="2">Young leaves</tissue>
    </source>
</reference>
<name>A0AAF0PTG2_SOLVR</name>
<accession>A0AAF0PTG2</accession>
<gene>
    <name evidence="2" type="ORF">MTR67_003933</name>
</gene>
<sequence>MRHSKFSRMPWKPSPLNTLLPNMNNSCKIRFTSCLLLVIKLYIRSLRFISKISPFLQIEPEILLIPLLSFWPIFFFFFLKIIYSQTSR</sequence>
<keyword evidence="1" id="KW-0812">Transmembrane</keyword>
<keyword evidence="1" id="KW-1133">Transmembrane helix</keyword>
<proteinExistence type="predicted"/>
<organism evidence="2 3">
    <name type="scientific">Solanum verrucosum</name>
    <dbReference type="NCBI Taxonomy" id="315347"/>
    <lineage>
        <taxon>Eukaryota</taxon>
        <taxon>Viridiplantae</taxon>
        <taxon>Streptophyta</taxon>
        <taxon>Embryophyta</taxon>
        <taxon>Tracheophyta</taxon>
        <taxon>Spermatophyta</taxon>
        <taxon>Magnoliopsida</taxon>
        <taxon>eudicotyledons</taxon>
        <taxon>Gunneridae</taxon>
        <taxon>Pentapetalae</taxon>
        <taxon>asterids</taxon>
        <taxon>lamiids</taxon>
        <taxon>Solanales</taxon>
        <taxon>Solanaceae</taxon>
        <taxon>Solanoideae</taxon>
        <taxon>Solaneae</taxon>
        <taxon>Solanum</taxon>
    </lineage>
</organism>
<evidence type="ECO:0000313" key="3">
    <source>
        <dbReference type="Proteomes" id="UP001234989"/>
    </source>
</evidence>
<protein>
    <submittedName>
        <fullName evidence="2">Uncharacterized protein</fullName>
    </submittedName>
</protein>
<dbReference type="EMBL" id="CP133612">
    <property type="protein sequence ID" value="WMV10548.1"/>
    <property type="molecule type" value="Genomic_DNA"/>
</dbReference>
<dbReference type="Proteomes" id="UP001234989">
    <property type="component" value="Chromosome 1"/>
</dbReference>
<evidence type="ECO:0000256" key="1">
    <source>
        <dbReference type="SAM" id="Phobius"/>
    </source>
</evidence>
<evidence type="ECO:0000313" key="2">
    <source>
        <dbReference type="EMBL" id="WMV10548.1"/>
    </source>
</evidence>
<keyword evidence="1" id="KW-0472">Membrane</keyword>
<feature type="transmembrane region" description="Helical" evidence="1">
    <location>
        <begin position="62"/>
        <end position="83"/>
    </location>
</feature>
<keyword evidence="3" id="KW-1185">Reference proteome</keyword>
<dbReference type="AlphaFoldDB" id="A0AAF0PTG2"/>